<name>B0MRG3_9FIRM</name>
<reference evidence="2" key="1">
    <citation type="submission" date="2007-10" db="EMBL/GenBank/DDBJ databases">
        <authorList>
            <person name="Fulton L."/>
            <person name="Clifton S."/>
            <person name="Fulton B."/>
            <person name="Xu J."/>
            <person name="Minx P."/>
            <person name="Pepin K.H."/>
            <person name="Johnson M."/>
            <person name="Thiruvilangam P."/>
            <person name="Bhonagiri V."/>
            <person name="Nash W.E."/>
            <person name="Mardis E.R."/>
            <person name="Wilson R.K."/>
        </authorList>
    </citation>
    <scope>NUCLEOTIDE SEQUENCE [LARGE SCALE GENOMIC DNA]</scope>
    <source>
        <strain evidence="2">DSM 15702</strain>
    </source>
</reference>
<dbReference type="AlphaFoldDB" id="B0MRG3"/>
<keyword evidence="3" id="KW-1185">Reference proteome</keyword>
<accession>B0MRG3</accession>
<sequence length="188" mass="21028">MIMDKTVNNNNIANPTIDDLNAEKPAENTDKSTKNINMESIRCDNNSAVFQQNEQKSDFDIVDFIISHSDGRSVRKKSKLPRILLCVILGVLIIGICVLSAIWSVSSKQNRLFGTWSASGGVTMTINDKNITINGKTSEYIIEEKNVIAIKMNNEYYKIIYKLDGDSLTLTIPDESGVSELKYTRKSD</sequence>
<organism evidence="2 3">
    <name type="scientific">[Eubacterium] siraeum DSM 15702</name>
    <dbReference type="NCBI Taxonomy" id="428128"/>
    <lineage>
        <taxon>Bacteria</taxon>
        <taxon>Bacillati</taxon>
        <taxon>Bacillota</taxon>
        <taxon>Clostridia</taxon>
        <taxon>Eubacteriales</taxon>
        <taxon>Oscillospiraceae</taxon>
        <taxon>Oscillospiraceae incertae sedis</taxon>
    </lineage>
</organism>
<feature type="transmembrane region" description="Helical" evidence="1">
    <location>
        <begin position="83"/>
        <end position="103"/>
    </location>
</feature>
<reference evidence="2" key="2">
    <citation type="submission" date="2014-06" db="EMBL/GenBank/DDBJ databases">
        <title>Draft genome sequence of Eubacterium siraeum (DSM 15702).</title>
        <authorList>
            <person name="Sudarsanam P."/>
            <person name="Ley R."/>
            <person name="Guruge J."/>
            <person name="Turnbaugh P.J."/>
            <person name="Mahowald M."/>
            <person name="Liep D."/>
            <person name="Gordon J."/>
        </authorList>
    </citation>
    <scope>NUCLEOTIDE SEQUENCE</scope>
    <source>
        <strain evidence="2">DSM 15702</strain>
    </source>
</reference>
<keyword evidence="1" id="KW-1133">Transmembrane helix</keyword>
<keyword evidence="1" id="KW-0812">Transmembrane</keyword>
<evidence type="ECO:0000313" key="3">
    <source>
        <dbReference type="Proteomes" id="UP000005326"/>
    </source>
</evidence>
<gene>
    <name evidence="2" type="ORF">EUBSIR_02440</name>
</gene>
<dbReference type="EMBL" id="ABCA03000054">
    <property type="protein sequence ID" value="EDR99819.1"/>
    <property type="molecule type" value="Genomic_DNA"/>
</dbReference>
<dbReference type="Proteomes" id="UP000005326">
    <property type="component" value="Unassembled WGS sequence"/>
</dbReference>
<protein>
    <recommendedName>
        <fullName evidence="4">DUF5640 domain-containing protein</fullName>
    </recommendedName>
</protein>
<comment type="caution">
    <text evidence="2">The sequence shown here is derived from an EMBL/GenBank/DDBJ whole genome shotgun (WGS) entry which is preliminary data.</text>
</comment>
<proteinExistence type="predicted"/>
<keyword evidence="1" id="KW-0472">Membrane</keyword>
<evidence type="ECO:0000313" key="2">
    <source>
        <dbReference type="EMBL" id="EDR99819.1"/>
    </source>
</evidence>
<evidence type="ECO:0008006" key="4">
    <source>
        <dbReference type="Google" id="ProtNLM"/>
    </source>
</evidence>
<evidence type="ECO:0000256" key="1">
    <source>
        <dbReference type="SAM" id="Phobius"/>
    </source>
</evidence>